<dbReference type="Pfam" id="PF13558">
    <property type="entry name" value="SbcC_Walker_B"/>
    <property type="match status" value="1"/>
</dbReference>
<evidence type="ECO:0000256" key="1">
    <source>
        <dbReference type="ARBA" id="ARBA00006930"/>
    </source>
</evidence>
<evidence type="ECO:0000256" key="4">
    <source>
        <dbReference type="SAM" id="Coils"/>
    </source>
</evidence>
<evidence type="ECO:0000256" key="2">
    <source>
        <dbReference type="ARBA" id="ARBA00011322"/>
    </source>
</evidence>
<dbReference type="Proteomes" id="UP001644750">
    <property type="component" value="Unassembled WGS sequence"/>
</dbReference>
<reference evidence="6 8" key="2">
    <citation type="journal article" date="2020" name="Cell Host Microbe">
        <title>Functional and Genomic Variation between Human-Derived Isolates of Lachnospiraceae Reveals Inter- and Intra-Species Diversity.</title>
        <authorList>
            <person name="Sorbara M.T."/>
            <person name="Littmann E.R."/>
            <person name="Fontana E."/>
            <person name="Moody T.U."/>
            <person name="Kohout C.E."/>
            <person name="Gjonbalaj M."/>
            <person name="Eaton V."/>
            <person name="Seok R."/>
            <person name="Leiner I.M."/>
            <person name="Pamer E.G."/>
        </authorList>
    </citation>
    <scope>NUCLEOTIDE SEQUENCE [LARGE SCALE GENOMIC DNA]</scope>
    <source>
        <strain evidence="6 8">MSK.14.57</strain>
    </source>
</reference>
<comment type="similarity">
    <text evidence="1">Belongs to the SMC family. SbcC subfamily.</text>
</comment>
<comment type="subunit">
    <text evidence="2">Heterodimer of SbcC and SbcD.</text>
</comment>
<protein>
    <recommendedName>
        <fullName evidence="3">Nuclease SbcCD subunit C</fullName>
    </recommendedName>
</protein>
<dbReference type="InterPro" id="IPR025662">
    <property type="entry name" value="Sigma_54_int_dom_ATP-bd_1"/>
</dbReference>
<evidence type="ECO:0000313" key="5">
    <source>
        <dbReference type="EMBL" id="CUN02089.1"/>
    </source>
</evidence>
<name>A0A173TIX0_ANAHA</name>
<keyword evidence="4" id="KW-0175">Coiled coil</keyword>
<dbReference type="AlphaFoldDB" id="A0A173TIX0"/>
<dbReference type="EMBL" id="CYXT01000016">
    <property type="protein sequence ID" value="CUN02089.1"/>
    <property type="molecule type" value="Genomic_DNA"/>
</dbReference>
<sequence>MRPQKLILSAFGPFAEETVIDFTRFKDGIFLISGETGAGKTTIFDGICFALYGEPSGSYRKQDMLRSDFAKDETETKVVFLFSHRKKQYKIERNPSYMRKSKRGDKMTRQSPYAVLYQEDEIVTTGSQQVTAQMEEILGMDRMQYQQISMIAQGEFLKLLYAKGKERSEIFRKIFGTWYLYEFQEKIKRRHLSCKYEYENLGNTLLEQEDNIFVSKDAEEYEEYTQYLKQKHQIVEFMDVVKRYQYRKQQEYENFQKQKETQEELYQKQRIVFSQITEKRQKIKDIKEEIKELIVQEKENKAEQRAIKKEYDQIQKELPKLHKKELRFQELQKQIKQYKELEALEKKKESLKNAKERMIRQQEETEQKKENERQRELKLLEFLRQADEIETQYDHLQKEELKLHVQTEKNHELCKEKEAYFEKLQIYEEAGEVYDKIRMQRKEYRDRLSDWQDRYDCNQAGLLARNLIDGHPCPVCGSLHHPKTADFKESDITQEMLRALREETELIDRQYNTAFAKVKQSKGIVEICKEQLCKKSGKRSEEFEKLDEIYEISLRQYKKVKKEFERIKKQKEKIAEQRVKVEKSKEKQLNYVEKLQEIAGKSHEKDSLYKQTEARIEEICKNLEYKTYKDASEEQQRLSDEIDQMKFNKEEIEKKKESVEIQGVHIKAAIEEKENTLSSVTKQLEEHKEMNEEISDFRKFETKLHQMKKEIQKQNQNLEQLNQHISVNEQSIRFMDKKMEEYKETEMNYTLLKDLSDTANGEQKGKTKISFERFVQSVYFDLILAAANERLSVMSEQRYYLLRKEENDINKGSSGLELEILDEWTGKRRNVRSLSGGESFKAALSLALGLSDVIQNKKGGIQVDTIFIDEGFGTLDADSLNKAMQIINSLSLEGNKLVGIISHVDELKDQIDQKIEVYKDHAGSKVK</sequence>
<dbReference type="SUPFAM" id="SSF52540">
    <property type="entry name" value="P-loop containing nucleoside triphosphate hydrolases"/>
    <property type="match status" value="2"/>
</dbReference>
<feature type="coiled-coil region" evidence="4">
    <location>
        <begin position="628"/>
        <end position="731"/>
    </location>
</feature>
<dbReference type="PANTHER" id="PTHR32114:SF2">
    <property type="entry name" value="ABC TRANSPORTER ABCH.3"/>
    <property type="match status" value="1"/>
</dbReference>
<evidence type="ECO:0000313" key="7">
    <source>
        <dbReference type="Proteomes" id="UP000095598"/>
    </source>
</evidence>
<dbReference type="Proteomes" id="UP000095598">
    <property type="component" value="Unassembled WGS sequence"/>
</dbReference>
<evidence type="ECO:0000313" key="8">
    <source>
        <dbReference type="Proteomes" id="UP001644750"/>
    </source>
</evidence>
<reference evidence="6" key="3">
    <citation type="submission" date="2020-02" db="EMBL/GenBank/DDBJ databases">
        <authorList>
            <person name="Littmann E."/>
            <person name="Sorbara M."/>
        </authorList>
    </citation>
    <scope>NUCLEOTIDE SEQUENCE</scope>
    <source>
        <strain evidence="6">MSK.14.57</strain>
    </source>
</reference>
<feature type="coiled-coil region" evidence="4">
    <location>
        <begin position="276"/>
        <end position="399"/>
    </location>
</feature>
<dbReference type="Gene3D" id="3.40.50.300">
    <property type="entry name" value="P-loop containing nucleotide triphosphate hydrolases"/>
    <property type="match status" value="2"/>
</dbReference>
<evidence type="ECO:0000313" key="6">
    <source>
        <dbReference type="EMBL" id="NSJ79361.1"/>
    </source>
</evidence>
<feature type="coiled-coil region" evidence="4">
    <location>
        <begin position="557"/>
        <end position="587"/>
    </location>
</feature>
<dbReference type="PROSITE" id="PS00675">
    <property type="entry name" value="SIGMA54_INTERACT_1"/>
    <property type="match status" value="1"/>
</dbReference>
<dbReference type="GO" id="GO:0006302">
    <property type="term" value="P:double-strand break repair"/>
    <property type="evidence" value="ECO:0007669"/>
    <property type="project" value="InterPro"/>
</dbReference>
<reference evidence="5 7" key="1">
    <citation type="submission" date="2015-09" db="EMBL/GenBank/DDBJ databases">
        <authorList>
            <consortium name="Pathogen Informatics"/>
        </authorList>
    </citation>
    <scope>NUCLEOTIDE SEQUENCE [LARGE SCALE GENOMIC DNA]</scope>
    <source>
        <strain evidence="5 7">2789STDY5608868</strain>
    </source>
</reference>
<dbReference type="EMBL" id="JAAITB010000013">
    <property type="protein sequence ID" value="NSJ79361.1"/>
    <property type="molecule type" value="Genomic_DNA"/>
</dbReference>
<evidence type="ECO:0000256" key="3">
    <source>
        <dbReference type="ARBA" id="ARBA00013368"/>
    </source>
</evidence>
<gene>
    <name evidence="5" type="primary">sbcC</name>
    <name evidence="5" type="ORF">ERS852425_02094</name>
    <name evidence="6" type="ORF">G5A72_07160</name>
</gene>
<dbReference type="RefSeq" id="WP_055258967.1">
    <property type="nucleotide sequence ID" value="NZ_CYXT01000016.1"/>
</dbReference>
<dbReference type="InterPro" id="IPR027417">
    <property type="entry name" value="P-loop_NTPase"/>
</dbReference>
<keyword evidence="8" id="KW-1185">Reference proteome</keyword>
<accession>A0A173TIX0</accession>
<organism evidence="5 7">
    <name type="scientific">Anaerostipes hadrus</name>
    <dbReference type="NCBI Taxonomy" id="649756"/>
    <lineage>
        <taxon>Bacteria</taxon>
        <taxon>Bacillati</taxon>
        <taxon>Bacillota</taxon>
        <taxon>Clostridia</taxon>
        <taxon>Lachnospirales</taxon>
        <taxon>Lachnospiraceae</taxon>
        <taxon>Anaerostipes</taxon>
    </lineage>
</organism>
<proteinExistence type="inferred from homology"/>
<dbReference type="GO" id="GO:0016887">
    <property type="term" value="F:ATP hydrolysis activity"/>
    <property type="evidence" value="ECO:0007669"/>
    <property type="project" value="InterPro"/>
</dbReference>
<dbReference type="PANTHER" id="PTHR32114">
    <property type="entry name" value="ABC TRANSPORTER ABCH.3"/>
    <property type="match status" value="1"/>
</dbReference>